<name>E6PLV4_9ZZZZ</name>
<dbReference type="AlphaFoldDB" id="E6PLV4"/>
<evidence type="ECO:0000313" key="2">
    <source>
        <dbReference type="EMBL" id="CBH95906.1"/>
    </source>
</evidence>
<sequence length="41" mass="4622">MTQEHPLIRSADDYAEIFARAAAQARTDSTTTHRSPQHDPQ</sequence>
<feature type="compositionally biased region" description="Low complexity" evidence="1">
    <location>
        <begin position="22"/>
        <end position="32"/>
    </location>
</feature>
<comment type="caution">
    <text evidence="2">The sequence shown here is derived from an EMBL/GenBank/DDBJ whole genome shotgun (WGS) entry which is preliminary data.</text>
</comment>
<evidence type="ECO:0000256" key="1">
    <source>
        <dbReference type="SAM" id="MobiDB-lite"/>
    </source>
</evidence>
<protein>
    <submittedName>
        <fullName evidence="2">Uncharacterized protein</fullName>
    </submittedName>
</protein>
<proteinExistence type="predicted"/>
<dbReference type="EMBL" id="CABM01000014">
    <property type="protein sequence ID" value="CBH95906.1"/>
    <property type="molecule type" value="Genomic_DNA"/>
</dbReference>
<accession>E6PLV4</accession>
<reference evidence="2" key="1">
    <citation type="submission" date="2009-10" db="EMBL/GenBank/DDBJ databases">
        <title>Diversity of trophic interactions inside an arsenic-rich microbial ecosystem.</title>
        <authorList>
            <person name="Bertin P.N."/>
            <person name="Heinrich-Salmeron A."/>
            <person name="Pelletier E."/>
            <person name="Goulhen-Chollet F."/>
            <person name="Arsene-Ploetze F."/>
            <person name="Gallien S."/>
            <person name="Calteau A."/>
            <person name="Vallenet D."/>
            <person name="Casiot C."/>
            <person name="Chane-Woon-Ming B."/>
            <person name="Giloteaux L."/>
            <person name="Barakat M."/>
            <person name="Bonnefoy V."/>
            <person name="Bruneel O."/>
            <person name="Chandler M."/>
            <person name="Cleiss J."/>
            <person name="Duran R."/>
            <person name="Elbaz-Poulichet F."/>
            <person name="Fonknechten N."/>
            <person name="Lauga B."/>
            <person name="Mornico D."/>
            <person name="Ortet P."/>
            <person name="Schaeffer C."/>
            <person name="Siguier P."/>
            <person name="Alexander Thil Smith A."/>
            <person name="Van Dorsselaer A."/>
            <person name="Weissenbach J."/>
            <person name="Medigue C."/>
            <person name="Le Paslier D."/>
        </authorList>
    </citation>
    <scope>NUCLEOTIDE SEQUENCE</scope>
</reference>
<feature type="region of interest" description="Disordered" evidence="1">
    <location>
        <begin position="22"/>
        <end position="41"/>
    </location>
</feature>
<organism evidence="2">
    <name type="scientific">mine drainage metagenome</name>
    <dbReference type="NCBI Taxonomy" id="410659"/>
    <lineage>
        <taxon>unclassified sequences</taxon>
        <taxon>metagenomes</taxon>
        <taxon>ecological metagenomes</taxon>
    </lineage>
</organism>
<gene>
    <name evidence="2" type="ORF">CARN2_2178</name>
</gene>